<protein>
    <submittedName>
        <fullName evidence="1">Uncharacterized protein</fullName>
    </submittedName>
</protein>
<dbReference type="EMBL" id="KI925454">
    <property type="protein sequence ID" value="ETW86467.1"/>
    <property type="molecule type" value="Genomic_DNA"/>
</dbReference>
<evidence type="ECO:0000313" key="1">
    <source>
        <dbReference type="EMBL" id="ETW86467.1"/>
    </source>
</evidence>
<dbReference type="InParanoid" id="W4KKW8"/>
<proteinExistence type="predicted"/>
<dbReference type="KEGG" id="hir:HETIRDRAFT_165982"/>
<name>W4KKW8_HETIT</name>
<reference evidence="1 2" key="1">
    <citation type="journal article" date="2012" name="New Phytol.">
        <title>Insight into trade-off between wood decay and parasitism from the genome of a fungal forest pathogen.</title>
        <authorList>
            <person name="Olson A."/>
            <person name="Aerts A."/>
            <person name="Asiegbu F."/>
            <person name="Belbahri L."/>
            <person name="Bouzid O."/>
            <person name="Broberg A."/>
            <person name="Canback B."/>
            <person name="Coutinho P.M."/>
            <person name="Cullen D."/>
            <person name="Dalman K."/>
            <person name="Deflorio G."/>
            <person name="van Diepen L.T."/>
            <person name="Dunand C."/>
            <person name="Duplessis S."/>
            <person name="Durling M."/>
            <person name="Gonthier P."/>
            <person name="Grimwood J."/>
            <person name="Fossdal C.G."/>
            <person name="Hansson D."/>
            <person name="Henrissat B."/>
            <person name="Hietala A."/>
            <person name="Himmelstrand K."/>
            <person name="Hoffmeister D."/>
            <person name="Hogberg N."/>
            <person name="James T.Y."/>
            <person name="Karlsson M."/>
            <person name="Kohler A."/>
            <person name="Kues U."/>
            <person name="Lee Y.H."/>
            <person name="Lin Y.C."/>
            <person name="Lind M."/>
            <person name="Lindquist E."/>
            <person name="Lombard V."/>
            <person name="Lucas S."/>
            <person name="Lunden K."/>
            <person name="Morin E."/>
            <person name="Murat C."/>
            <person name="Park J."/>
            <person name="Raffaello T."/>
            <person name="Rouze P."/>
            <person name="Salamov A."/>
            <person name="Schmutz J."/>
            <person name="Solheim H."/>
            <person name="Stahlberg J."/>
            <person name="Velez H."/>
            <person name="de Vries R.P."/>
            <person name="Wiebenga A."/>
            <person name="Woodward S."/>
            <person name="Yakovlev I."/>
            <person name="Garbelotto M."/>
            <person name="Martin F."/>
            <person name="Grigoriev I.V."/>
            <person name="Stenlid J."/>
        </authorList>
    </citation>
    <scope>NUCLEOTIDE SEQUENCE [LARGE SCALE GENOMIC DNA]</scope>
    <source>
        <strain evidence="1 2">TC 32-1</strain>
    </source>
</reference>
<keyword evidence="2" id="KW-1185">Reference proteome</keyword>
<evidence type="ECO:0000313" key="2">
    <source>
        <dbReference type="Proteomes" id="UP000030671"/>
    </source>
</evidence>
<accession>W4KKW8</accession>
<dbReference type="HOGENOM" id="CLU_3014407_0_0_1"/>
<sequence>MIPLSYCQTPTSTLPPTYKSTTHTLTPAFHHSMLSTTIPAPSYQRACSYIRQSYDN</sequence>
<dbReference type="AlphaFoldDB" id="W4KKW8"/>
<dbReference type="RefSeq" id="XP_009540487.1">
    <property type="nucleotide sequence ID" value="XM_009542192.1"/>
</dbReference>
<organism evidence="1 2">
    <name type="scientific">Heterobasidion irregulare (strain TC 32-1)</name>
    <dbReference type="NCBI Taxonomy" id="747525"/>
    <lineage>
        <taxon>Eukaryota</taxon>
        <taxon>Fungi</taxon>
        <taxon>Dikarya</taxon>
        <taxon>Basidiomycota</taxon>
        <taxon>Agaricomycotina</taxon>
        <taxon>Agaricomycetes</taxon>
        <taxon>Russulales</taxon>
        <taxon>Bondarzewiaceae</taxon>
        <taxon>Heterobasidion</taxon>
        <taxon>Heterobasidion annosum species complex</taxon>
    </lineage>
</organism>
<dbReference type="GeneID" id="20668026"/>
<gene>
    <name evidence="1" type="ORF">HETIRDRAFT_165982</name>
</gene>
<dbReference type="Proteomes" id="UP000030671">
    <property type="component" value="Unassembled WGS sequence"/>
</dbReference>